<gene>
    <name evidence="3" type="ORF">E5676_scaffold519G00110</name>
    <name evidence="2" type="ORF">E6C27_scaffold24G003560</name>
</gene>
<dbReference type="InterPro" id="IPR005162">
    <property type="entry name" value="Retrotrans_gag_dom"/>
</dbReference>
<name>A0A5D3D9Z1_CUCMM</name>
<dbReference type="Proteomes" id="UP000321947">
    <property type="component" value="Unassembled WGS sequence"/>
</dbReference>
<dbReference type="PANTHER" id="PTHR37610">
    <property type="entry name" value="CCHC-TYPE DOMAIN-CONTAINING PROTEIN"/>
    <property type="match status" value="1"/>
</dbReference>
<proteinExistence type="predicted"/>
<evidence type="ECO:0000313" key="4">
    <source>
        <dbReference type="Proteomes" id="UP000321393"/>
    </source>
</evidence>
<sequence>MTLVLSGKNKVGFITNSIKKPSEGNLLSAWKCNSDVIASWIINSISKEIAASLVYHGSVKEVWDELKEIYRQSNGPHIYQLRRDLVTATQGSLSIEMYYAKITTIWQELVEYRPMNDKLLSKMIGRVELTNELYLLRIKNEKINHTTIMCKASTSTWHKRMGYPSISRIKELAKMIEISNSSITRNREFPMHKTTS</sequence>
<dbReference type="OrthoDB" id="5544992at2759"/>
<protein>
    <recommendedName>
        <fullName evidence="1">Retrotransposon gag domain-containing protein</fullName>
    </recommendedName>
</protein>
<dbReference type="PANTHER" id="PTHR37610:SF40">
    <property type="entry name" value="OS01G0909600 PROTEIN"/>
    <property type="match status" value="1"/>
</dbReference>
<dbReference type="AlphaFoldDB" id="A0A5D3D9Z1"/>
<evidence type="ECO:0000313" key="3">
    <source>
        <dbReference type="EMBL" id="TYK20391.1"/>
    </source>
</evidence>
<dbReference type="EMBL" id="SSTD01006358">
    <property type="protein sequence ID" value="TYK20391.1"/>
    <property type="molecule type" value="Genomic_DNA"/>
</dbReference>
<feature type="domain" description="Retrotransposon gag" evidence="1">
    <location>
        <begin position="35"/>
        <end position="116"/>
    </location>
</feature>
<accession>A0A5D3D9Z1</accession>
<evidence type="ECO:0000259" key="1">
    <source>
        <dbReference type="Pfam" id="PF03732"/>
    </source>
</evidence>
<evidence type="ECO:0000313" key="5">
    <source>
        <dbReference type="Proteomes" id="UP000321947"/>
    </source>
</evidence>
<dbReference type="Pfam" id="PF03732">
    <property type="entry name" value="Retrotrans_gag"/>
    <property type="match status" value="1"/>
</dbReference>
<evidence type="ECO:0000313" key="2">
    <source>
        <dbReference type="EMBL" id="KAA0054564.1"/>
    </source>
</evidence>
<organism evidence="3 5">
    <name type="scientific">Cucumis melo var. makuwa</name>
    <name type="common">Oriental melon</name>
    <dbReference type="NCBI Taxonomy" id="1194695"/>
    <lineage>
        <taxon>Eukaryota</taxon>
        <taxon>Viridiplantae</taxon>
        <taxon>Streptophyta</taxon>
        <taxon>Embryophyta</taxon>
        <taxon>Tracheophyta</taxon>
        <taxon>Spermatophyta</taxon>
        <taxon>Magnoliopsida</taxon>
        <taxon>eudicotyledons</taxon>
        <taxon>Gunneridae</taxon>
        <taxon>Pentapetalae</taxon>
        <taxon>rosids</taxon>
        <taxon>fabids</taxon>
        <taxon>Cucurbitales</taxon>
        <taxon>Cucurbitaceae</taxon>
        <taxon>Benincaseae</taxon>
        <taxon>Cucumis</taxon>
    </lineage>
</organism>
<dbReference type="EMBL" id="SSTE01008830">
    <property type="protein sequence ID" value="KAA0054564.1"/>
    <property type="molecule type" value="Genomic_DNA"/>
</dbReference>
<dbReference type="Proteomes" id="UP000321393">
    <property type="component" value="Unassembled WGS sequence"/>
</dbReference>
<reference evidence="4 5" key="1">
    <citation type="submission" date="2019-08" db="EMBL/GenBank/DDBJ databases">
        <title>Draft genome sequences of two oriental melons (Cucumis melo L. var makuwa).</title>
        <authorList>
            <person name="Kwon S.-Y."/>
        </authorList>
    </citation>
    <scope>NUCLEOTIDE SEQUENCE [LARGE SCALE GENOMIC DNA]</scope>
    <source>
        <strain evidence="5">cv. Chang Bougi</strain>
        <strain evidence="4">cv. SW 3</strain>
        <tissue evidence="3">Leaf</tissue>
    </source>
</reference>
<comment type="caution">
    <text evidence="3">The sequence shown here is derived from an EMBL/GenBank/DDBJ whole genome shotgun (WGS) entry which is preliminary data.</text>
</comment>